<feature type="region of interest" description="Disordered" evidence="1">
    <location>
        <begin position="40"/>
        <end position="71"/>
    </location>
</feature>
<sequence>MAAVRAVLKVSEQSATAVYTKVCGPLFRARVEDVLLRSAGDGNEQEDGEEGAEGQPMDLAGGAAPGPAIPPDASEILDEAARTLNIPDQVRSDISEEFYRQRLDTFTLGSRIYSATEQEELKALSAALRLDDASVATIHWNQCASMYRNAVLEAMGSTGVITQEYLAGLDKLADRLMLEDEAKSKIFNEAMQSQMRPLLDRVTTELERSVLSRQQYAAKTGQDQGDDMFAEAGGTLGLEGGANMMLEIVNLVDFFAGNKLFTLVPTEEEEKAAAAAAAAADVPEVAESAKAVEAAPVVEAPEPAAEAGGGQAAKKQSWGMSGSPSWAGGAPWDGSAASEQVTPYPPPAVAAPAPAPLPPVPVPESTASLLERNAIFSYQIDATGMAKSNILEDVYKQFVVQTFQEKASPAKQERIDLATLHLAGILGISRERKEEIRGEIGDVVYSQYVNNLLQQKGTVEPSDFQLLVNIQSMLKMDEEHCVELLYDLKIKHLAHTLDTVRRREELRAEDVLRVRAAADKLGLDLVDDVDISPDDRVRFFLAEAASGIESGKITDENKEEVGDIQESWAIATDVAQEKLDEFVQKTCSAATSGAVEAVMSANNRRAVAHLDKLLSYAQILPVEVDLDARTKERLIKIYSAAKADFDGTVRNDEDRKRIDVLVRLGLTSQAA</sequence>
<evidence type="ECO:0000313" key="2">
    <source>
        <dbReference type="EMBL" id="CAD9694126.1"/>
    </source>
</evidence>
<feature type="compositionally biased region" description="Acidic residues" evidence="1">
    <location>
        <begin position="43"/>
        <end position="52"/>
    </location>
</feature>
<dbReference type="GO" id="GO:0061927">
    <property type="term" value="C:TOC-TIC supercomplex I"/>
    <property type="evidence" value="ECO:0007669"/>
    <property type="project" value="TreeGrafter"/>
</dbReference>
<gene>
    <name evidence="2" type="ORF">RMAR1173_LOCUS12705</name>
</gene>
<protein>
    <submittedName>
        <fullName evidence="2">Uncharacterized protein</fullName>
    </submittedName>
</protein>
<accession>A0A7S2SA32</accession>
<reference evidence="2" key="1">
    <citation type="submission" date="2021-01" db="EMBL/GenBank/DDBJ databases">
        <authorList>
            <person name="Corre E."/>
            <person name="Pelletier E."/>
            <person name="Niang G."/>
            <person name="Scheremetjew M."/>
            <person name="Finn R."/>
            <person name="Kale V."/>
            <person name="Holt S."/>
            <person name="Cochrane G."/>
            <person name="Meng A."/>
            <person name="Brown T."/>
            <person name="Cohen L."/>
        </authorList>
    </citation>
    <scope>NUCLEOTIDE SEQUENCE</scope>
    <source>
        <strain evidence="2">CCMP1243</strain>
    </source>
</reference>
<dbReference type="PANTHER" id="PTHR34935:SF3">
    <property type="entry name" value="PROTEIN TIC110, CHLOROPLASTIC"/>
    <property type="match status" value="1"/>
</dbReference>
<organism evidence="2">
    <name type="scientific">Rhizochromulina marina</name>
    <dbReference type="NCBI Taxonomy" id="1034831"/>
    <lineage>
        <taxon>Eukaryota</taxon>
        <taxon>Sar</taxon>
        <taxon>Stramenopiles</taxon>
        <taxon>Ochrophyta</taxon>
        <taxon>Dictyochophyceae</taxon>
        <taxon>Rhizochromulinales</taxon>
        <taxon>Rhizochromulina</taxon>
    </lineage>
</organism>
<feature type="region of interest" description="Disordered" evidence="1">
    <location>
        <begin position="301"/>
        <end position="350"/>
    </location>
</feature>
<dbReference type="EMBL" id="HBHJ01019231">
    <property type="protein sequence ID" value="CAD9694126.1"/>
    <property type="molecule type" value="Transcribed_RNA"/>
</dbReference>
<feature type="compositionally biased region" description="Low complexity" evidence="1">
    <location>
        <begin position="301"/>
        <end position="317"/>
    </location>
</feature>
<evidence type="ECO:0000256" key="1">
    <source>
        <dbReference type="SAM" id="MobiDB-lite"/>
    </source>
</evidence>
<dbReference type="GO" id="GO:0045037">
    <property type="term" value="P:protein import into chloroplast stroma"/>
    <property type="evidence" value="ECO:0007669"/>
    <property type="project" value="TreeGrafter"/>
</dbReference>
<dbReference type="InterPro" id="IPR031610">
    <property type="entry name" value="TIC110"/>
</dbReference>
<dbReference type="PANTHER" id="PTHR34935">
    <property type="entry name" value="PROTEIN TIC110, CHLOROPLASTIC"/>
    <property type="match status" value="1"/>
</dbReference>
<proteinExistence type="predicted"/>
<name>A0A7S2SA32_9STRA</name>
<dbReference type="AlphaFoldDB" id="A0A7S2SA32"/>